<dbReference type="GO" id="GO:0031542">
    <property type="term" value="P:positive regulation of anthocyanin biosynthetic process"/>
    <property type="evidence" value="ECO:0007669"/>
    <property type="project" value="UniProtKB-ARBA"/>
</dbReference>
<evidence type="ECO:0000313" key="6">
    <source>
        <dbReference type="EMBL" id="CAK9168284.1"/>
    </source>
</evidence>
<evidence type="ECO:0000256" key="5">
    <source>
        <dbReference type="RuleBase" id="RU362057"/>
    </source>
</evidence>
<dbReference type="GO" id="GO:0047213">
    <property type="term" value="F:anthocyanidin 3-O-glucosyltransferase activity"/>
    <property type="evidence" value="ECO:0007669"/>
    <property type="project" value="UniProtKB-ARBA"/>
</dbReference>
<reference evidence="6 7" key="1">
    <citation type="submission" date="2024-02" db="EMBL/GenBank/DDBJ databases">
        <authorList>
            <person name="Vignale AGUSTIN F."/>
            <person name="Sosa J E."/>
            <person name="Modenutti C."/>
        </authorList>
    </citation>
    <scope>NUCLEOTIDE SEQUENCE [LARGE SCALE GENOMIC DNA]</scope>
</reference>
<proteinExistence type="inferred from homology"/>
<name>A0ABC8TMX7_9AQUA</name>
<gene>
    <name evidence="6" type="ORF">ILEXP_LOCUS37624</name>
</gene>
<evidence type="ECO:0000256" key="1">
    <source>
        <dbReference type="ARBA" id="ARBA00009995"/>
    </source>
</evidence>
<comment type="caution">
    <text evidence="6">The sequence shown here is derived from an EMBL/GenBank/DDBJ whole genome shotgun (WGS) entry which is preliminary data.</text>
</comment>
<dbReference type="InterPro" id="IPR050481">
    <property type="entry name" value="UDP-glycosyltransf_plant"/>
</dbReference>
<dbReference type="FunFam" id="3.40.50.2000:FF:000060">
    <property type="entry name" value="Glycosyltransferase"/>
    <property type="match status" value="1"/>
</dbReference>
<evidence type="ECO:0000256" key="3">
    <source>
        <dbReference type="ARBA" id="ARBA00022679"/>
    </source>
</evidence>
<dbReference type="Gene3D" id="3.40.50.2000">
    <property type="entry name" value="Glycogen Phosphorylase B"/>
    <property type="match status" value="2"/>
</dbReference>
<evidence type="ECO:0000313" key="7">
    <source>
        <dbReference type="Proteomes" id="UP001642360"/>
    </source>
</evidence>
<dbReference type="EMBL" id="CAUOFW020005047">
    <property type="protein sequence ID" value="CAK9168284.1"/>
    <property type="molecule type" value="Genomic_DNA"/>
</dbReference>
<dbReference type="PANTHER" id="PTHR48049">
    <property type="entry name" value="GLYCOSYLTRANSFERASE"/>
    <property type="match status" value="1"/>
</dbReference>
<keyword evidence="3 4" id="KW-0808">Transferase</keyword>
<dbReference type="Proteomes" id="UP001642360">
    <property type="component" value="Unassembled WGS sequence"/>
</dbReference>
<dbReference type="InterPro" id="IPR002213">
    <property type="entry name" value="UDP_glucos_trans"/>
</dbReference>
<protein>
    <recommendedName>
        <fullName evidence="5">Glycosyltransferase</fullName>
        <ecNumber evidence="5">2.4.1.-</ecNumber>
    </recommendedName>
</protein>
<dbReference type="SUPFAM" id="SSF53756">
    <property type="entry name" value="UDP-Glycosyltransferase/glycogen phosphorylase"/>
    <property type="match status" value="1"/>
</dbReference>
<evidence type="ECO:0000256" key="2">
    <source>
        <dbReference type="ARBA" id="ARBA00022676"/>
    </source>
</evidence>
<organism evidence="6 7">
    <name type="scientific">Ilex paraguariensis</name>
    <name type="common">yerba mate</name>
    <dbReference type="NCBI Taxonomy" id="185542"/>
    <lineage>
        <taxon>Eukaryota</taxon>
        <taxon>Viridiplantae</taxon>
        <taxon>Streptophyta</taxon>
        <taxon>Embryophyta</taxon>
        <taxon>Tracheophyta</taxon>
        <taxon>Spermatophyta</taxon>
        <taxon>Magnoliopsida</taxon>
        <taxon>eudicotyledons</taxon>
        <taxon>Gunneridae</taxon>
        <taxon>Pentapetalae</taxon>
        <taxon>asterids</taxon>
        <taxon>campanulids</taxon>
        <taxon>Aquifoliales</taxon>
        <taxon>Aquifoliaceae</taxon>
        <taxon>Ilex</taxon>
    </lineage>
</organism>
<dbReference type="Pfam" id="PF00201">
    <property type="entry name" value="UDPGT"/>
    <property type="match status" value="1"/>
</dbReference>
<dbReference type="GO" id="GO:0033485">
    <property type="term" value="P:cyanidin 3-O-glucoside biosynthetic process"/>
    <property type="evidence" value="ECO:0007669"/>
    <property type="project" value="UniProtKB-ARBA"/>
</dbReference>
<dbReference type="PANTHER" id="PTHR48049:SF137">
    <property type="entry name" value="ANTHOCYANIDIN 3-O-GLUCOSYLTRANSFERASE 7-LIKE"/>
    <property type="match status" value="1"/>
</dbReference>
<dbReference type="CDD" id="cd03784">
    <property type="entry name" value="GT1_Gtf-like"/>
    <property type="match status" value="1"/>
</dbReference>
<evidence type="ECO:0000256" key="4">
    <source>
        <dbReference type="RuleBase" id="RU003718"/>
    </source>
</evidence>
<dbReference type="PROSITE" id="PS00375">
    <property type="entry name" value="UDPGT"/>
    <property type="match status" value="1"/>
</dbReference>
<dbReference type="InterPro" id="IPR035595">
    <property type="entry name" value="UDP_glycos_trans_CS"/>
</dbReference>
<dbReference type="AlphaFoldDB" id="A0ABC8TMX7"/>
<sequence length="482" mass="52840">MPYDVFGAVPEEYVFVGRPQEDIDLYFMYKPKLPQTATLRVLAFPFASHASLLLGLLRRLATAAPAVIFSFFSTAKSNRSLFSAPTPENIKPYDLSDGVPEGYVFVGRPQEDIDLFLKVAPEEFRKGVAAAESEIARRVSCVVADAFLWFSGVLAEEMGVPWVPLWPSGASSLSIHFFTDFIRDTVGVTSTAGREDEILTFIPGFSELRIGDLPSGVLSGNLESPFSIMLHKMGQILPKAKALLVNSFEELDPPLTKDLKSKFQNFLNIGPFNVISSPPSSNSDDHDLYLWLDKQKPTSVVYISFGTVATLPPPELKALAEALEASGTPFIWSLKDRLKVHLPEGFVERMRENGNIVPWAPQVQILAHSSVGGFISHCGANSVLEAIPAVVPIICRPFFGDQQLNAWMVEKVWKIGLRVEGGVFTKGGIVTALDLVLGQEKGEKLREQIGVFRELALKAVGPNGSSTKNFKTLIEVITTSNL</sequence>
<keyword evidence="7" id="KW-1185">Reference proteome</keyword>
<dbReference type="EC" id="2.4.1.-" evidence="5"/>
<accession>A0ABC8TMX7</accession>
<keyword evidence="2 4" id="KW-0328">Glycosyltransferase</keyword>
<dbReference type="FunFam" id="3.40.50.2000:FF:000129">
    <property type="entry name" value="Glycosyltransferase"/>
    <property type="match status" value="1"/>
</dbReference>
<comment type="similarity">
    <text evidence="1 4">Belongs to the UDP-glycosyltransferase family.</text>
</comment>